<protein>
    <submittedName>
        <fullName evidence="1">Uncharacterized protein</fullName>
    </submittedName>
</protein>
<accession>A0A2S4HJX3</accession>
<evidence type="ECO:0000313" key="4">
    <source>
        <dbReference type="Proteomes" id="UP000274695"/>
    </source>
</evidence>
<organism evidence="1 3">
    <name type="scientific">Zhongshania marina</name>
    <dbReference type="NCBI Taxonomy" id="2304603"/>
    <lineage>
        <taxon>Bacteria</taxon>
        <taxon>Pseudomonadati</taxon>
        <taxon>Pseudomonadota</taxon>
        <taxon>Gammaproteobacteria</taxon>
        <taxon>Cellvibrionales</taxon>
        <taxon>Spongiibacteraceae</taxon>
        <taxon>Zhongshania</taxon>
    </lineage>
</organism>
<evidence type="ECO:0000313" key="1">
    <source>
        <dbReference type="EMBL" id="POP54292.1"/>
    </source>
</evidence>
<dbReference type="EMBL" id="PQGG01000007">
    <property type="protein sequence ID" value="POP54292.1"/>
    <property type="molecule type" value="Genomic_DNA"/>
</dbReference>
<name>A0A2S4HJX3_9GAMM</name>
<dbReference type="Proteomes" id="UP000274695">
    <property type="component" value="Unassembled WGS sequence"/>
</dbReference>
<dbReference type="AlphaFoldDB" id="A0A2S4HJX3"/>
<comment type="caution">
    <text evidence="1">The sequence shown here is derived from an EMBL/GenBank/DDBJ whole genome shotgun (WGS) entry which is preliminary data.</text>
</comment>
<dbReference type="EMBL" id="RHGB01000011">
    <property type="protein sequence ID" value="RNL61771.1"/>
    <property type="molecule type" value="Genomic_DNA"/>
</dbReference>
<sequence>MWVKLILVMLLKYYLKFEYMYIRIFKLTMRSAIGLLLFTARVIAVHLGMNLTYILNQINELEELK</sequence>
<keyword evidence="4" id="KW-1185">Reference proteome</keyword>
<reference evidence="2 4" key="2">
    <citation type="submission" date="2018-10" db="EMBL/GenBank/DDBJ databases">
        <title>Draft genome sequence of Zhongshania sp. DSW25-10.</title>
        <authorList>
            <person name="Oh J."/>
        </authorList>
    </citation>
    <scope>NUCLEOTIDE SEQUENCE [LARGE SCALE GENOMIC DNA]</scope>
    <source>
        <strain evidence="2 4">DSW25-10</strain>
    </source>
</reference>
<evidence type="ECO:0000313" key="2">
    <source>
        <dbReference type="EMBL" id="RNL61771.1"/>
    </source>
</evidence>
<reference evidence="1" key="1">
    <citation type="submission" date="2018-01" db="EMBL/GenBank/DDBJ databases">
        <authorList>
            <person name="Yu X.-D."/>
        </authorList>
    </citation>
    <scope>NUCLEOTIDE SEQUENCE</scope>
    <source>
        <strain evidence="1">ZX-21</strain>
    </source>
</reference>
<evidence type="ECO:0000313" key="3">
    <source>
        <dbReference type="Proteomes" id="UP000237222"/>
    </source>
</evidence>
<gene>
    <name evidence="1" type="ORF">C0068_03235</name>
    <name evidence="2" type="ORF">D0911_10800</name>
</gene>
<proteinExistence type="predicted"/>
<dbReference type="Proteomes" id="UP000237222">
    <property type="component" value="Unassembled WGS sequence"/>
</dbReference>